<keyword evidence="4 9" id="KW-0997">Cell inner membrane</keyword>
<keyword evidence="2 9" id="KW-0813">Transport</keyword>
<evidence type="ECO:0000259" key="10">
    <source>
        <dbReference type="Pfam" id="PF04290"/>
    </source>
</evidence>
<dbReference type="AlphaFoldDB" id="A0A0D6JFD3"/>
<keyword evidence="12" id="KW-1185">Reference proteome</keyword>
<evidence type="ECO:0000256" key="5">
    <source>
        <dbReference type="ARBA" id="ARBA00022692"/>
    </source>
</evidence>
<comment type="function">
    <text evidence="9">Part of the tripartite ATP-independent periplasmic (TRAP) transport system.</text>
</comment>
<evidence type="ECO:0000313" key="12">
    <source>
        <dbReference type="Proteomes" id="UP000033187"/>
    </source>
</evidence>
<dbReference type="EMBL" id="LN829119">
    <property type="protein sequence ID" value="CPR18729.1"/>
    <property type="molecule type" value="Genomic_DNA"/>
</dbReference>
<dbReference type="GO" id="GO:0015740">
    <property type="term" value="P:C4-dicarboxylate transport"/>
    <property type="evidence" value="ECO:0007669"/>
    <property type="project" value="TreeGrafter"/>
</dbReference>
<dbReference type="RefSeq" id="WP_046477974.1">
    <property type="nucleotide sequence ID" value="NZ_LN829118.1"/>
</dbReference>
<comment type="similarity">
    <text evidence="8 9">Belongs to the TRAP transporter small permease family.</text>
</comment>
<reference evidence="12" key="1">
    <citation type="submission" date="2015-02" db="EMBL/GenBank/DDBJ databases">
        <authorList>
            <person name="Chooi Y.-H."/>
        </authorList>
    </citation>
    <scope>NUCLEOTIDE SEQUENCE [LARGE SCALE GENOMIC DNA]</scope>
    <source>
        <strain evidence="12">strain Y</strain>
    </source>
</reference>
<evidence type="ECO:0000256" key="4">
    <source>
        <dbReference type="ARBA" id="ARBA00022519"/>
    </source>
</evidence>
<evidence type="ECO:0000256" key="8">
    <source>
        <dbReference type="ARBA" id="ARBA00038436"/>
    </source>
</evidence>
<organism evidence="11 12">
    <name type="scientific">Candidatus Filomicrobium marinum</name>
    <dbReference type="NCBI Taxonomy" id="1608628"/>
    <lineage>
        <taxon>Bacteria</taxon>
        <taxon>Pseudomonadati</taxon>
        <taxon>Pseudomonadota</taxon>
        <taxon>Alphaproteobacteria</taxon>
        <taxon>Hyphomicrobiales</taxon>
        <taxon>Hyphomicrobiaceae</taxon>
        <taxon>Filomicrobium</taxon>
    </lineage>
</organism>
<dbReference type="PANTHER" id="PTHR35011">
    <property type="entry name" value="2,3-DIKETO-L-GULONATE TRAP TRANSPORTER SMALL PERMEASE PROTEIN YIAM"/>
    <property type="match status" value="1"/>
</dbReference>
<feature type="domain" description="Tripartite ATP-independent periplasmic transporters DctQ component" evidence="10">
    <location>
        <begin position="27"/>
        <end position="157"/>
    </location>
</feature>
<name>A0A0D6JFD3_9HYPH</name>
<feature type="transmembrane region" description="Helical" evidence="9">
    <location>
        <begin position="15"/>
        <end position="33"/>
    </location>
</feature>
<keyword evidence="3" id="KW-1003">Cell membrane</keyword>
<dbReference type="KEGG" id="fil:BN1229_v1_1837"/>
<keyword evidence="6 9" id="KW-1133">Transmembrane helix</keyword>
<comment type="subunit">
    <text evidence="9">The complex comprises the extracytoplasmic solute receptor protein and the two transmembrane proteins.</text>
</comment>
<feature type="transmembrane region" description="Helical" evidence="9">
    <location>
        <begin position="45"/>
        <end position="68"/>
    </location>
</feature>
<dbReference type="GO" id="GO:0005886">
    <property type="term" value="C:plasma membrane"/>
    <property type="evidence" value="ECO:0007669"/>
    <property type="project" value="UniProtKB-SubCell"/>
</dbReference>
<dbReference type="Pfam" id="PF04290">
    <property type="entry name" value="DctQ"/>
    <property type="match status" value="1"/>
</dbReference>
<feature type="transmembrane region" description="Helical" evidence="9">
    <location>
        <begin position="89"/>
        <end position="114"/>
    </location>
</feature>
<evidence type="ECO:0000256" key="6">
    <source>
        <dbReference type="ARBA" id="ARBA00022989"/>
    </source>
</evidence>
<dbReference type="OrthoDB" id="4250245at2"/>
<sequence length="182" mass="19707">MLQTIDTVVERISEALKYLAAILLLLIAGLITTDVVMRSLLNKPIIGIAEIVANGIVIIAYLQLSYTVRIGAMLRSELLINWLGPRGKIVLETVIAILGIGLFSLIAWSSYAPMMRAIATSEFEGHASFQLPTWPLRVIIVSCSIFAVVNYVLLAVKAVLKGETAHTSHEVPADESSKVGAH</sequence>
<dbReference type="Proteomes" id="UP000033187">
    <property type="component" value="Chromosome 1"/>
</dbReference>
<keyword evidence="7 9" id="KW-0472">Membrane</keyword>
<dbReference type="GO" id="GO:0022857">
    <property type="term" value="F:transmembrane transporter activity"/>
    <property type="evidence" value="ECO:0007669"/>
    <property type="project" value="UniProtKB-UniRule"/>
</dbReference>
<dbReference type="InterPro" id="IPR055348">
    <property type="entry name" value="DctQ"/>
</dbReference>
<dbReference type="PANTHER" id="PTHR35011:SF10">
    <property type="entry name" value="TRAP TRANSPORTER SMALL PERMEASE PROTEIN"/>
    <property type="match status" value="1"/>
</dbReference>
<evidence type="ECO:0000256" key="7">
    <source>
        <dbReference type="ARBA" id="ARBA00023136"/>
    </source>
</evidence>
<comment type="subcellular location">
    <subcellularLocation>
        <location evidence="1 9">Cell inner membrane</location>
        <topology evidence="1 9">Multi-pass membrane protein</topology>
    </subcellularLocation>
</comment>
<dbReference type="InterPro" id="IPR007387">
    <property type="entry name" value="TRAP_DctQ"/>
</dbReference>
<evidence type="ECO:0000256" key="2">
    <source>
        <dbReference type="ARBA" id="ARBA00022448"/>
    </source>
</evidence>
<evidence type="ECO:0000256" key="3">
    <source>
        <dbReference type="ARBA" id="ARBA00022475"/>
    </source>
</evidence>
<accession>A0A0D6JFD3</accession>
<proteinExistence type="inferred from homology"/>
<evidence type="ECO:0000256" key="9">
    <source>
        <dbReference type="RuleBase" id="RU369079"/>
    </source>
</evidence>
<keyword evidence="5 9" id="KW-0812">Transmembrane</keyword>
<evidence type="ECO:0000256" key="1">
    <source>
        <dbReference type="ARBA" id="ARBA00004429"/>
    </source>
</evidence>
<evidence type="ECO:0000313" key="11">
    <source>
        <dbReference type="EMBL" id="CPR18729.1"/>
    </source>
</evidence>
<dbReference type="KEGG" id="fiy:BN1229_v1_1840"/>
<feature type="transmembrane region" description="Helical" evidence="9">
    <location>
        <begin position="134"/>
        <end position="156"/>
    </location>
</feature>
<gene>
    <name evidence="11" type="ORF">YBN1229_v1_1840</name>
</gene>
<protein>
    <recommendedName>
        <fullName evidence="9">TRAP transporter small permease protein</fullName>
    </recommendedName>
</protein>